<dbReference type="InterPro" id="IPR039356">
    <property type="entry name" value="YfbR/HDDC2"/>
</dbReference>
<dbReference type="SMART" id="SM00471">
    <property type="entry name" value="HDc"/>
    <property type="match status" value="1"/>
</dbReference>
<evidence type="ECO:0000313" key="10">
    <source>
        <dbReference type="Proteomes" id="UP000245533"/>
    </source>
</evidence>
<name>A0A316TUH3_9BACT</name>
<dbReference type="RefSeq" id="WP_109646819.1">
    <property type="nucleotide sequence ID" value="NZ_QGGB01000006.1"/>
</dbReference>
<dbReference type="OrthoDB" id="9796032at2"/>
<feature type="domain" description="HD/PDEase" evidence="8">
    <location>
        <begin position="35"/>
        <end position="152"/>
    </location>
</feature>
<evidence type="ECO:0000256" key="7">
    <source>
        <dbReference type="ARBA" id="ARBA00022801"/>
    </source>
</evidence>
<dbReference type="PANTHER" id="PTHR11845:SF13">
    <property type="entry name" value="5'-DEOXYNUCLEOTIDASE HDDC2"/>
    <property type="match status" value="1"/>
</dbReference>
<dbReference type="EC" id="3.1.3.89" evidence="5"/>
<evidence type="ECO:0000259" key="8">
    <source>
        <dbReference type="SMART" id="SM00471"/>
    </source>
</evidence>
<dbReference type="AlphaFoldDB" id="A0A316TUH3"/>
<keyword evidence="10" id="KW-1185">Reference proteome</keyword>
<protein>
    <recommendedName>
        <fullName evidence="5">5'-deoxynucleotidase</fullName>
        <ecNumber evidence="5">3.1.3.89</ecNumber>
    </recommendedName>
</protein>
<evidence type="ECO:0000256" key="5">
    <source>
        <dbReference type="ARBA" id="ARBA00012964"/>
    </source>
</evidence>
<dbReference type="GO" id="GO:0046872">
    <property type="term" value="F:metal ion binding"/>
    <property type="evidence" value="ECO:0007669"/>
    <property type="project" value="UniProtKB-KW"/>
</dbReference>
<evidence type="ECO:0000313" key="9">
    <source>
        <dbReference type="EMBL" id="PWN06705.1"/>
    </source>
</evidence>
<proteinExistence type="predicted"/>
<evidence type="ECO:0000256" key="1">
    <source>
        <dbReference type="ARBA" id="ARBA00001638"/>
    </source>
</evidence>
<dbReference type="PANTHER" id="PTHR11845">
    <property type="entry name" value="5'-DEOXYNUCLEOTIDASE HDDC2"/>
    <property type="match status" value="1"/>
</dbReference>
<dbReference type="Pfam" id="PF13023">
    <property type="entry name" value="HD_3"/>
    <property type="match status" value="1"/>
</dbReference>
<dbReference type="GO" id="GO:0002953">
    <property type="term" value="F:5'-deoxynucleotidase activity"/>
    <property type="evidence" value="ECO:0007669"/>
    <property type="project" value="UniProtKB-EC"/>
</dbReference>
<evidence type="ECO:0000256" key="6">
    <source>
        <dbReference type="ARBA" id="ARBA00022723"/>
    </source>
</evidence>
<dbReference type="GO" id="GO:0005737">
    <property type="term" value="C:cytoplasm"/>
    <property type="evidence" value="ECO:0007669"/>
    <property type="project" value="TreeGrafter"/>
</dbReference>
<comment type="catalytic activity">
    <reaction evidence="1">
        <text>a 2'-deoxyribonucleoside 5'-phosphate + H2O = a 2'-deoxyribonucleoside + phosphate</text>
        <dbReference type="Rhea" id="RHEA:36167"/>
        <dbReference type="ChEBI" id="CHEBI:15377"/>
        <dbReference type="ChEBI" id="CHEBI:18274"/>
        <dbReference type="ChEBI" id="CHEBI:43474"/>
        <dbReference type="ChEBI" id="CHEBI:65317"/>
        <dbReference type="EC" id="3.1.3.89"/>
    </reaction>
</comment>
<reference evidence="9 10" key="1">
    <citation type="submission" date="2018-05" db="EMBL/GenBank/DDBJ databases">
        <title>Rhodohalobacter halophilus gen. nov., sp. nov., a moderately halophilic member of the family Balneolaceae.</title>
        <authorList>
            <person name="Liu Z.-W."/>
        </authorList>
    </citation>
    <scope>NUCLEOTIDE SEQUENCE [LARGE SCALE GENOMIC DNA]</scope>
    <source>
        <strain evidence="9 10">8A47</strain>
    </source>
</reference>
<evidence type="ECO:0000256" key="2">
    <source>
        <dbReference type="ARBA" id="ARBA00001936"/>
    </source>
</evidence>
<evidence type="ECO:0000256" key="3">
    <source>
        <dbReference type="ARBA" id="ARBA00001941"/>
    </source>
</evidence>
<dbReference type="InterPro" id="IPR006674">
    <property type="entry name" value="HD_domain"/>
</dbReference>
<comment type="cofactor">
    <cofactor evidence="2">
        <name>Mn(2+)</name>
        <dbReference type="ChEBI" id="CHEBI:29035"/>
    </cofactor>
</comment>
<comment type="subunit">
    <text evidence="4">Homodimer.</text>
</comment>
<keyword evidence="7 9" id="KW-0378">Hydrolase</keyword>
<keyword evidence="6" id="KW-0479">Metal-binding</keyword>
<dbReference type="InterPro" id="IPR003607">
    <property type="entry name" value="HD/PDEase_dom"/>
</dbReference>
<dbReference type="Gene3D" id="1.10.3210.10">
    <property type="entry name" value="Hypothetical protein af1432"/>
    <property type="match status" value="1"/>
</dbReference>
<organism evidence="9 10">
    <name type="scientific">Rhodohalobacter mucosus</name>
    <dbReference type="NCBI Taxonomy" id="2079485"/>
    <lineage>
        <taxon>Bacteria</taxon>
        <taxon>Pseudomonadati</taxon>
        <taxon>Balneolota</taxon>
        <taxon>Balneolia</taxon>
        <taxon>Balneolales</taxon>
        <taxon>Balneolaceae</taxon>
        <taxon>Rhodohalobacter</taxon>
    </lineage>
</organism>
<comment type="cofactor">
    <cofactor evidence="3">
        <name>Co(2+)</name>
        <dbReference type="ChEBI" id="CHEBI:48828"/>
    </cofactor>
</comment>
<evidence type="ECO:0000256" key="4">
    <source>
        <dbReference type="ARBA" id="ARBA00011738"/>
    </source>
</evidence>
<gene>
    <name evidence="9" type="ORF">DDZ15_09325</name>
</gene>
<accession>A0A316TUH3</accession>
<comment type="caution">
    <text evidence="9">The sequence shown here is derived from an EMBL/GenBank/DDBJ whole genome shotgun (WGS) entry which is preliminary data.</text>
</comment>
<dbReference type="EMBL" id="QGGB01000006">
    <property type="protein sequence ID" value="PWN06705.1"/>
    <property type="molecule type" value="Genomic_DNA"/>
</dbReference>
<sequence>MSHLGSSELPGILEFLRQAEKLKITYRSGYTSDGRTESVAEHTWRLCLVALALEKHFPDVDMGRVIRICIIHDLGEALHGDIPAPEQEGSPEKSENERNDFRELIASLSESHKEEMLALWDEYENASTPEAKTAKALDKLETLLQHNQGQNPDSFDYAFNLDYGKKYTKGHPVIKAIRKHLARETKEKARGMNNK</sequence>
<dbReference type="Proteomes" id="UP000245533">
    <property type="component" value="Unassembled WGS sequence"/>
</dbReference>
<dbReference type="SUPFAM" id="SSF109604">
    <property type="entry name" value="HD-domain/PDEase-like"/>
    <property type="match status" value="1"/>
</dbReference>